<dbReference type="InterPro" id="IPR036397">
    <property type="entry name" value="RNaseH_sf"/>
</dbReference>
<dbReference type="AlphaFoldDB" id="A0A7W5UK96"/>
<gene>
    <name evidence="2" type="ORF">FHS60_001975</name>
</gene>
<comment type="caution">
    <text evidence="2">The sequence shown here is derived from an EMBL/GenBank/DDBJ whole genome shotgun (WGS) entry which is preliminary data.</text>
</comment>
<evidence type="ECO:0000313" key="3">
    <source>
        <dbReference type="Proteomes" id="UP000541425"/>
    </source>
</evidence>
<evidence type="ECO:0000259" key="1">
    <source>
        <dbReference type="PROSITE" id="PS50994"/>
    </source>
</evidence>
<dbReference type="GO" id="GO:0003676">
    <property type="term" value="F:nucleic acid binding"/>
    <property type="evidence" value="ECO:0007669"/>
    <property type="project" value="InterPro"/>
</dbReference>
<dbReference type="Proteomes" id="UP000541425">
    <property type="component" value="Unassembled WGS sequence"/>
</dbReference>
<dbReference type="PROSITE" id="PS50994">
    <property type="entry name" value="INTEGRASE"/>
    <property type="match status" value="1"/>
</dbReference>
<dbReference type="RefSeq" id="WP_183697861.1">
    <property type="nucleotide sequence ID" value="NZ_JACICA010000013.1"/>
</dbReference>
<protein>
    <submittedName>
        <fullName evidence="2">Transposase InsO family protein</fullName>
    </submittedName>
</protein>
<reference evidence="2 3" key="1">
    <citation type="submission" date="2020-08" db="EMBL/GenBank/DDBJ databases">
        <title>Genomic Encyclopedia of Type Strains, Phase IV (KMG-IV): sequencing the most valuable type-strain genomes for metagenomic binning, comparative biology and taxonomic classification.</title>
        <authorList>
            <person name="Goeker M."/>
        </authorList>
    </citation>
    <scope>NUCLEOTIDE SEQUENCE [LARGE SCALE GENOMIC DNA]</scope>
    <source>
        <strain evidence="2 3">DSM 22548</strain>
    </source>
</reference>
<proteinExistence type="predicted"/>
<feature type="domain" description="Integrase catalytic" evidence="1">
    <location>
        <begin position="1"/>
        <end position="69"/>
    </location>
</feature>
<dbReference type="InterPro" id="IPR012337">
    <property type="entry name" value="RNaseH-like_sf"/>
</dbReference>
<evidence type="ECO:0000313" key="2">
    <source>
        <dbReference type="EMBL" id="MBB3703485.1"/>
    </source>
</evidence>
<dbReference type="SUPFAM" id="SSF53098">
    <property type="entry name" value="Ribonuclease H-like"/>
    <property type="match status" value="1"/>
</dbReference>
<sequence>MTQTGDPLHNALAERINNTVKNGWLFETQEKSFEEVKQLVQKAVDIYNRVRPHQSLEKRTPLEEMKRLLEQAA</sequence>
<name>A0A7W5UK96_9BACT</name>
<dbReference type="EMBL" id="JACICA010000013">
    <property type="protein sequence ID" value="MBB3703485.1"/>
    <property type="molecule type" value="Genomic_DNA"/>
</dbReference>
<dbReference type="Pfam" id="PF13683">
    <property type="entry name" value="rve_3"/>
    <property type="match status" value="1"/>
</dbReference>
<dbReference type="InterPro" id="IPR001584">
    <property type="entry name" value="Integrase_cat-core"/>
</dbReference>
<accession>A0A7W5UK96</accession>
<dbReference type="GO" id="GO:0015074">
    <property type="term" value="P:DNA integration"/>
    <property type="evidence" value="ECO:0007669"/>
    <property type="project" value="InterPro"/>
</dbReference>
<organism evidence="2 3">
    <name type="scientific">Alloprevotella rava</name>
    <dbReference type="NCBI Taxonomy" id="671218"/>
    <lineage>
        <taxon>Bacteria</taxon>
        <taxon>Pseudomonadati</taxon>
        <taxon>Bacteroidota</taxon>
        <taxon>Bacteroidia</taxon>
        <taxon>Bacteroidales</taxon>
        <taxon>Prevotellaceae</taxon>
        <taxon>Alloprevotella</taxon>
    </lineage>
</organism>
<dbReference type="Gene3D" id="3.30.420.10">
    <property type="entry name" value="Ribonuclease H-like superfamily/Ribonuclease H"/>
    <property type="match status" value="1"/>
</dbReference>